<keyword evidence="1" id="KW-0732">Signal</keyword>
<dbReference type="Proteomes" id="UP000194499">
    <property type="component" value="Unassembled WGS sequence"/>
</dbReference>
<dbReference type="EMBL" id="FWZB01000046">
    <property type="protein sequence ID" value="SME32930.1"/>
    <property type="molecule type" value="Genomic_DNA"/>
</dbReference>
<proteinExistence type="predicted"/>
<gene>
    <name evidence="3" type="ORF">BACERE00191_04606</name>
    <name evidence="2" type="ORF">FPL01_07450</name>
</gene>
<feature type="signal peptide" evidence="1">
    <location>
        <begin position="1"/>
        <end position="21"/>
    </location>
</feature>
<reference evidence="3" key="2">
    <citation type="submission" date="2017-04" db="EMBL/GenBank/DDBJ databases">
        <authorList>
            <person name="Afonso C.L."/>
            <person name="Miller P.J."/>
            <person name="Scott M.A."/>
            <person name="Spackman E."/>
            <person name="Goraichik I."/>
            <person name="Dimitrov K.M."/>
            <person name="Suarez D.L."/>
            <person name="Swayne D.E."/>
        </authorList>
    </citation>
    <scope>NUCLEOTIDE SEQUENCE [LARGE SCALE GENOMIC DNA]</scope>
    <source>
        <strain evidence="3">16-00191</strain>
    </source>
</reference>
<keyword evidence="5" id="KW-1185">Reference proteome</keyword>
<feature type="chain" id="PRO_5044596422" description="Lipoprotein" evidence="1">
    <location>
        <begin position="22"/>
        <end position="97"/>
    </location>
</feature>
<dbReference type="EMBL" id="CP041979">
    <property type="protein sequence ID" value="QHH88640.1"/>
    <property type="molecule type" value="Genomic_DNA"/>
</dbReference>
<evidence type="ECO:0008006" key="6">
    <source>
        <dbReference type="Google" id="ProtNLM"/>
    </source>
</evidence>
<protein>
    <recommendedName>
        <fullName evidence="6">Lipoprotein</fullName>
    </recommendedName>
</protein>
<evidence type="ECO:0000256" key="1">
    <source>
        <dbReference type="SAM" id="SignalP"/>
    </source>
</evidence>
<reference evidence="2 5" key="3">
    <citation type="submission" date="2019-07" db="EMBL/GenBank/DDBJ databases">
        <authorList>
            <person name="Yu W.S."/>
            <person name="Cheong H.-M."/>
            <person name="Choi Y."/>
            <person name="Hwang K.J."/>
            <person name="Jung K."/>
            <person name="Lee S."/>
            <person name="Choi C."/>
        </authorList>
    </citation>
    <scope>NUCLEOTIDE SEQUENCE [LARGE SCALE GENOMIC DNA]</scope>
    <source>
        <strain evidence="2 5">NCCP 15909</strain>
    </source>
</reference>
<sequence length="97" mass="11066">MFQKYNSLVIIVICTMFLFVACSKSDTELKDIQKVDYLVSYSNAMKAGGYIYAYDKKGNEISKIEVDGQSIMSNAKDGEGYYFSSNRNNNHYVIKLM</sequence>
<name>A0A3P1BIM9_9BACI</name>
<evidence type="ECO:0000313" key="2">
    <source>
        <dbReference type="EMBL" id="QHH88640.1"/>
    </source>
</evidence>
<dbReference type="AlphaFoldDB" id="A0A3P1BIM9"/>
<organism evidence="3 4">
    <name type="scientific">Bacillus pacificus</name>
    <dbReference type="NCBI Taxonomy" id="2026187"/>
    <lineage>
        <taxon>Bacteria</taxon>
        <taxon>Bacillati</taxon>
        <taxon>Bacillota</taxon>
        <taxon>Bacilli</taxon>
        <taxon>Bacillales</taxon>
        <taxon>Bacillaceae</taxon>
        <taxon>Bacillus</taxon>
        <taxon>Bacillus cereus group</taxon>
    </lineage>
</organism>
<accession>A0A3P1BIM9</accession>
<dbReference type="Proteomes" id="UP000464796">
    <property type="component" value="Chromosome"/>
</dbReference>
<accession>A0A1Y6AAZ8</accession>
<dbReference type="PROSITE" id="PS51257">
    <property type="entry name" value="PROKAR_LIPOPROTEIN"/>
    <property type="match status" value="1"/>
</dbReference>
<evidence type="ECO:0000313" key="3">
    <source>
        <dbReference type="EMBL" id="SME32930.1"/>
    </source>
</evidence>
<evidence type="ECO:0000313" key="4">
    <source>
        <dbReference type="Proteomes" id="UP000194499"/>
    </source>
</evidence>
<reference evidence="4" key="1">
    <citation type="submission" date="2017-04" db="EMBL/GenBank/DDBJ databases">
        <authorList>
            <person name="Criscuolo A."/>
        </authorList>
    </citation>
    <scope>NUCLEOTIDE SEQUENCE [LARGE SCALE GENOMIC DNA]</scope>
</reference>
<evidence type="ECO:0000313" key="5">
    <source>
        <dbReference type="Proteomes" id="UP000464796"/>
    </source>
</evidence>